<evidence type="ECO:0000313" key="2">
    <source>
        <dbReference type="EMBL" id="EFN76352.1"/>
    </source>
</evidence>
<proteinExistence type="predicted"/>
<accession>E2C6P0</accession>
<gene>
    <name evidence="2" type="ORF">EAI_02824</name>
</gene>
<name>E2C6P0_HARSA</name>
<keyword evidence="3" id="KW-1185">Reference proteome</keyword>
<sequence>MAVCVMLMLRGEARRWVRQERGERKGEESRREKHGEMKRGEGEERLRRGEVRQRREPFVISSYRGNEIFELSAHAEFPQQSELTSRELVNTPWKCYDVMRGIQVIEDVQPESSNVYPYPMEMLLSYLDAANACLFTADDCRLRHSKKHSFENVIPVITGFVSNRDYWAQDPDGTMIGAHRPYLSCL</sequence>
<reference evidence="2 3" key="1">
    <citation type="journal article" date="2010" name="Science">
        <title>Genomic comparison of the ants Camponotus floridanus and Harpegnathos saltator.</title>
        <authorList>
            <person name="Bonasio R."/>
            <person name="Zhang G."/>
            <person name="Ye C."/>
            <person name="Mutti N.S."/>
            <person name="Fang X."/>
            <person name="Qin N."/>
            <person name="Donahue G."/>
            <person name="Yang P."/>
            <person name="Li Q."/>
            <person name="Li C."/>
            <person name="Zhang P."/>
            <person name="Huang Z."/>
            <person name="Berger S.L."/>
            <person name="Reinberg D."/>
            <person name="Wang J."/>
            <person name="Liebig J."/>
        </authorList>
    </citation>
    <scope>NUCLEOTIDE SEQUENCE [LARGE SCALE GENOMIC DNA]</scope>
    <source>
        <strain evidence="2 3">R22 G/1</strain>
    </source>
</reference>
<dbReference type="Proteomes" id="UP000008237">
    <property type="component" value="Unassembled WGS sequence"/>
</dbReference>
<evidence type="ECO:0000256" key="1">
    <source>
        <dbReference type="SAM" id="MobiDB-lite"/>
    </source>
</evidence>
<dbReference type="AlphaFoldDB" id="E2C6P0"/>
<dbReference type="EMBL" id="GL453161">
    <property type="protein sequence ID" value="EFN76352.1"/>
    <property type="molecule type" value="Genomic_DNA"/>
</dbReference>
<evidence type="ECO:0000313" key="3">
    <source>
        <dbReference type="Proteomes" id="UP000008237"/>
    </source>
</evidence>
<feature type="region of interest" description="Disordered" evidence="1">
    <location>
        <begin position="19"/>
        <end position="48"/>
    </location>
</feature>
<organism evidence="3">
    <name type="scientific">Harpegnathos saltator</name>
    <name type="common">Jerdon's jumping ant</name>
    <dbReference type="NCBI Taxonomy" id="610380"/>
    <lineage>
        <taxon>Eukaryota</taxon>
        <taxon>Metazoa</taxon>
        <taxon>Ecdysozoa</taxon>
        <taxon>Arthropoda</taxon>
        <taxon>Hexapoda</taxon>
        <taxon>Insecta</taxon>
        <taxon>Pterygota</taxon>
        <taxon>Neoptera</taxon>
        <taxon>Endopterygota</taxon>
        <taxon>Hymenoptera</taxon>
        <taxon>Apocrita</taxon>
        <taxon>Aculeata</taxon>
        <taxon>Formicoidea</taxon>
        <taxon>Formicidae</taxon>
        <taxon>Ponerinae</taxon>
        <taxon>Ponerini</taxon>
        <taxon>Harpegnathos</taxon>
    </lineage>
</organism>
<protein>
    <submittedName>
        <fullName evidence="2">Uncharacterized protein</fullName>
    </submittedName>
</protein>
<dbReference type="InParanoid" id="E2C6P0"/>